<name>A0ABU0UGZ5_9HYPH</name>
<dbReference type="EMBL" id="JAUTBL010000001">
    <property type="protein sequence ID" value="MDQ1184133.1"/>
    <property type="molecule type" value="Genomic_DNA"/>
</dbReference>
<dbReference type="RefSeq" id="WP_112360521.1">
    <property type="nucleotide sequence ID" value="NZ_JAUTBL010000001.1"/>
</dbReference>
<sequence>MRILFVTLEVFGGAKKGGGERYVTELARAARNRGLTVDVVVVRSLREFAELGDLDEPAHAISFWNFVTRVRTCDVVHVHQLNTPGFDYSVILAKLFRKLLVLTDHGGGVLTPGRVLGRARLRMLDAAAFVSDWSRQDVDPRGLVARHAIILGGGNHLPEAQPLKRRYDFGFVGRLIPHKGAHIAIEALPEGRSLIIAGQAREAKYFEVLKQLAAGKDVTFVSDASDAMVANLHKSVNYLLVPSVDKYGNQTFSRPELLGIVALEALAAGTPVIGSNLGGLGEVLKLAGQQAVTPGDVGEWRHALILSDGISPEQLRCADFTWDAVAQRCEELYSRARSHI</sequence>
<dbReference type="SUPFAM" id="SSF53756">
    <property type="entry name" value="UDP-Glycosyltransferase/glycogen phosphorylase"/>
    <property type="match status" value="1"/>
</dbReference>
<evidence type="ECO:0000313" key="6">
    <source>
        <dbReference type="Proteomes" id="UP001224781"/>
    </source>
</evidence>
<keyword evidence="2" id="KW-0808">Transferase</keyword>
<dbReference type="Proteomes" id="UP001224781">
    <property type="component" value="Unassembled WGS sequence"/>
</dbReference>
<dbReference type="InterPro" id="IPR028098">
    <property type="entry name" value="Glyco_trans_4-like_N"/>
</dbReference>
<proteinExistence type="predicted"/>
<dbReference type="Pfam" id="PF00534">
    <property type="entry name" value="Glycos_transf_1"/>
    <property type="match status" value="1"/>
</dbReference>
<feature type="domain" description="Glycosyl transferase family 1" evidence="3">
    <location>
        <begin position="164"/>
        <end position="293"/>
    </location>
</feature>
<evidence type="ECO:0000259" key="3">
    <source>
        <dbReference type="Pfam" id="PF00534"/>
    </source>
</evidence>
<organism evidence="5 6">
    <name type="scientific">Agrobacterium larrymoorei</name>
    <dbReference type="NCBI Taxonomy" id="160699"/>
    <lineage>
        <taxon>Bacteria</taxon>
        <taxon>Pseudomonadati</taxon>
        <taxon>Pseudomonadota</taxon>
        <taxon>Alphaproteobacteria</taxon>
        <taxon>Hyphomicrobiales</taxon>
        <taxon>Rhizobiaceae</taxon>
        <taxon>Rhizobium/Agrobacterium group</taxon>
        <taxon>Agrobacterium</taxon>
    </lineage>
</organism>
<protein>
    <submittedName>
        <fullName evidence="5">Glycosyltransferase involved in cell wall biosynthesis</fullName>
    </submittedName>
</protein>
<reference evidence="5 6" key="1">
    <citation type="submission" date="2023-07" db="EMBL/GenBank/DDBJ databases">
        <title>Functional and genomic diversity of the sorghum phyllosphere microbiome.</title>
        <authorList>
            <person name="Shade A."/>
        </authorList>
    </citation>
    <scope>NUCLEOTIDE SEQUENCE [LARGE SCALE GENOMIC DNA]</scope>
    <source>
        <strain evidence="5 6">SORGH_AS_1126</strain>
    </source>
</reference>
<dbReference type="Pfam" id="PF13439">
    <property type="entry name" value="Glyco_transf_4"/>
    <property type="match status" value="1"/>
</dbReference>
<keyword evidence="6" id="KW-1185">Reference proteome</keyword>
<keyword evidence="1" id="KW-0328">Glycosyltransferase</keyword>
<feature type="domain" description="Glycosyltransferase subfamily 4-like N-terminal" evidence="4">
    <location>
        <begin position="17"/>
        <end position="142"/>
    </location>
</feature>
<dbReference type="PANTHER" id="PTHR12526">
    <property type="entry name" value="GLYCOSYLTRANSFERASE"/>
    <property type="match status" value="1"/>
</dbReference>
<accession>A0ABU0UGZ5</accession>
<dbReference type="PANTHER" id="PTHR12526:SF510">
    <property type="entry name" value="D-INOSITOL 3-PHOSPHATE GLYCOSYLTRANSFERASE"/>
    <property type="match status" value="1"/>
</dbReference>
<comment type="caution">
    <text evidence="5">The sequence shown here is derived from an EMBL/GenBank/DDBJ whole genome shotgun (WGS) entry which is preliminary data.</text>
</comment>
<gene>
    <name evidence="5" type="ORF">QE408_001255</name>
</gene>
<evidence type="ECO:0000256" key="2">
    <source>
        <dbReference type="ARBA" id="ARBA00022679"/>
    </source>
</evidence>
<evidence type="ECO:0000259" key="4">
    <source>
        <dbReference type="Pfam" id="PF13439"/>
    </source>
</evidence>
<dbReference type="CDD" id="cd03801">
    <property type="entry name" value="GT4_PimA-like"/>
    <property type="match status" value="1"/>
</dbReference>
<dbReference type="InterPro" id="IPR001296">
    <property type="entry name" value="Glyco_trans_1"/>
</dbReference>
<evidence type="ECO:0000256" key="1">
    <source>
        <dbReference type="ARBA" id="ARBA00022676"/>
    </source>
</evidence>
<evidence type="ECO:0000313" key="5">
    <source>
        <dbReference type="EMBL" id="MDQ1184133.1"/>
    </source>
</evidence>
<dbReference type="Gene3D" id="3.40.50.2000">
    <property type="entry name" value="Glycogen Phosphorylase B"/>
    <property type="match status" value="2"/>
</dbReference>